<reference evidence="1" key="1">
    <citation type="journal article" date="2014" name="Front. Microbiol.">
        <title>High frequency of phylogenetically diverse reductive dehalogenase-homologous genes in deep subseafloor sedimentary metagenomes.</title>
        <authorList>
            <person name="Kawai M."/>
            <person name="Futagami T."/>
            <person name="Toyoda A."/>
            <person name="Takaki Y."/>
            <person name="Nishi S."/>
            <person name="Hori S."/>
            <person name="Arai W."/>
            <person name="Tsubouchi T."/>
            <person name="Morono Y."/>
            <person name="Uchiyama I."/>
            <person name="Ito T."/>
            <person name="Fujiyama A."/>
            <person name="Inagaki F."/>
            <person name="Takami H."/>
        </authorList>
    </citation>
    <scope>NUCLEOTIDE SEQUENCE</scope>
    <source>
        <strain evidence="1">Expedition CK06-06</strain>
    </source>
</reference>
<name>X1MAB9_9ZZZZ</name>
<accession>X1MAB9</accession>
<comment type="caution">
    <text evidence="1">The sequence shown here is derived from an EMBL/GenBank/DDBJ whole genome shotgun (WGS) entry which is preliminary data.</text>
</comment>
<evidence type="ECO:0000313" key="1">
    <source>
        <dbReference type="EMBL" id="GAI28567.1"/>
    </source>
</evidence>
<organism evidence="1">
    <name type="scientific">marine sediment metagenome</name>
    <dbReference type="NCBI Taxonomy" id="412755"/>
    <lineage>
        <taxon>unclassified sequences</taxon>
        <taxon>metagenomes</taxon>
        <taxon>ecological metagenomes</taxon>
    </lineage>
</organism>
<dbReference type="AlphaFoldDB" id="X1MAB9"/>
<feature type="non-terminal residue" evidence="1">
    <location>
        <position position="1"/>
    </location>
</feature>
<gene>
    <name evidence="1" type="ORF">S06H3_34267</name>
</gene>
<dbReference type="EMBL" id="BARV01020547">
    <property type="protein sequence ID" value="GAI28567.1"/>
    <property type="molecule type" value="Genomic_DNA"/>
</dbReference>
<proteinExistence type="predicted"/>
<protein>
    <submittedName>
        <fullName evidence="1">Uncharacterized protein</fullName>
    </submittedName>
</protein>
<sequence length="60" mass="6450">NIKPIPKNFQVTRIAVIDVAGVATRKAKIGPNGTPFFRNPIAIGKEPKQQSGRTIPAKVV</sequence>